<dbReference type="AlphaFoldDB" id="A0A7X0ML73"/>
<dbReference type="GO" id="GO:0004113">
    <property type="term" value="F:2',3'-cyclic-nucleotide 3'-phosphodiesterase activity"/>
    <property type="evidence" value="ECO:0007669"/>
    <property type="project" value="InterPro"/>
</dbReference>
<feature type="short sequence motif" description="HXTX 1" evidence="2">
    <location>
        <begin position="37"/>
        <end position="40"/>
    </location>
</feature>
<evidence type="ECO:0000256" key="1">
    <source>
        <dbReference type="ARBA" id="ARBA00022801"/>
    </source>
</evidence>
<protein>
    <recommendedName>
        <fullName evidence="2">RNA 2',3'-cyclic phosphodiesterase</fullName>
        <shortName evidence="2">RNA 2',3'-CPDase</shortName>
        <ecNumber evidence="2">3.1.4.58</ecNumber>
    </recommendedName>
</protein>
<evidence type="ECO:0000313" key="4">
    <source>
        <dbReference type="Proteomes" id="UP000522313"/>
    </source>
</evidence>
<feature type="active site" description="Proton donor" evidence="2">
    <location>
        <position position="37"/>
    </location>
</feature>
<dbReference type="NCBIfam" id="TIGR02258">
    <property type="entry name" value="2_5_ligase"/>
    <property type="match status" value="1"/>
</dbReference>
<dbReference type="Gene3D" id="3.90.1140.10">
    <property type="entry name" value="Cyclic phosphodiesterase"/>
    <property type="match status" value="1"/>
</dbReference>
<dbReference type="PANTHER" id="PTHR35561">
    <property type="entry name" value="RNA 2',3'-CYCLIC PHOSPHODIESTERASE"/>
    <property type="match status" value="1"/>
</dbReference>
<dbReference type="HAMAP" id="MF_01940">
    <property type="entry name" value="RNA_CPDase"/>
    <property type="match status" value="1"/>
</dbReference>
<reference evidence="3 4" key="1">
    <citation type="submission" date="2020-08" db="EMBL/GenBank/DDBJ databases">
        <title>The Agave Microbiome: Exploring the role of microbial communities in plant adaptations to desert environments.</title>
        <authorList>
            <person name="Partida-Martinez L.P."/>
        </authorList>
    </citation>
    <scope>NUCLEOTIDE SEQUENCE [LARGE SCALE GENOMIC DNA]</scope>
    <source>
        <strain evidence="3 4">AS3.13</strain>
    </source>
</reference>
<feature type="short sequence motif" description="HXTX 2" evidence="2">
    <location>
        <begin position="121"/>
        <end position="124"/>
    </location>
</feature>
<dbReference type="EMBL" id="JACHBT010000001">
    <property type="protein sequence ID" value="MBB6503342.1"/>
    <property type="molecule type" value="Genomic_DNA"/>
</dbReference>
<comment type="caution">
    <text evidence="3">The sequence shown here is derived from an EMBL/GenBank/DDBJ whole genome shotgun (WGS) entry which is preliminary data.</text>
</comment>
<dbReference type="SUPFAM" id="SSF55144">
    <property type="entry name" value="LigT-like"/>
    <property type="match status" value="1"/>
</dbReference>
<dbReference type="GO" id="GO:0016874">
    <property type="term" value="F:ligase activity"/>
    <property type="evidence" value="ECO:0007669"/>
    <property type="project" value="UniProtKB-KW"/>
</dbReference>
<dbReference type="GO" id="GO:0008664">
    <property type="term" value="F:RNA 2',3'-cyclic 3'-phosphodiesterase activity"/>
    <property type="evidence" value="ECO:0007669"/>
    <property type="project" value="UniProtKB-EC"/>
</dbReference>
<feature type="active site" description="Proton acceptor" evidence="2">
    <location>
        <position position="121"/>
    </location>
</feature>
<keyword evidence="1 2" id="KW-0378">Hydrolase</keyword>
<sequence>MHRLFVALRPPPPIRTLLLDAMEGLPGARWQEVEQLHVTLRFIGEVDRRQAEDIATALSRIAAPAPTARLDGAGTFDKRGRIDTLWARVVPVEPLAALHRKVDQALARAGVDPDPRRYLPHVTIARFSRTAGDPALIDRWIADHAALASPDFTMPHLTLFESILGHEGARYEAVARWPLGDAPSPRT</sequence>
<comment type="function">
    <text evidence="2">Hydrolyzes RNA 2',3'-cyclic phosphodiester to an RNA 2'-phosphomonoester.</text>
</comment>
<dbReference type="InterPro" id="IPR004175">
    <property type="entry name" value="RNA_CPDase"/>
</dbReference>
<proteinExistence type="inferred from homology"/>
<accession>A0A7X0ML73</accession>
<reference evidence="3 4" key="2">
    <citation type="submission" date="2020-08" db="EMBL/GenBank/DDBJ databases">
        <authorList>
            <person name="Partida-Martinez L."/>
            <person name="Huntemann M."/>
            <person name="Clum A."/>
            <person name="Wang J."/>
            <person name="Palaniappan K."/>
            <person name="Ritter S."/>
            <person name="Chen I.-M."/>
            <person name="Stamatis D."/>
            <person name="Reddy T."/>
            <person name="O'Malley R."/>
            <person name="Daum C."/>
            <person name="Shapiro N."/>
            <person name="Ivanova N."/>
            <person name="Kyrpides N."/>
            <person name="Woyke T."/>
        </authorList>
    </citation>
    <scope>NUCLEOTIDE SEQUENCE [LARGE SCALE GENOMIC DNA]</scope>
    <source>
        <strain evidence="3 4">AS3.13</strain>
    </source>
</reference>
<dbReference type="RefSeq" id="WP_184503842.1">
    <property type="nucleotide sequence ID" value="NZ_JACHBT010000001.1"/>
</dbReference>
<dbReference type="Proteomes" id="UP000522313">
    <property type="component" value="Unassembled WGS sequence"/>
</dbReference>
<evidence type="ECO:0000256" key="2">
    <source>
        <dbReference type="HAMAP-Rule" id="MF_01940"/>
    </source>
</evidence>
<organism evidence="3 4">
    <name type="scientific">Sphingomonas endophytica</name>
    <dbReference type="NCBI Taxonomy" id="869719"/>
    <lineage>
        <taxon>Bacteria</taxon>
        <taxon>Pseudomonadati</taxon>
        <taxon>Pseudomonadota</taxon>
        <taxon>Alphaproteobacteria</taxon>
        <taxon>Sphingomonadales</taxon>
        <taxon>Sphingomonadaceae</taxon>
        <taxon>Sphingomonas</taxon>
    </lineage>
</organism>
<keyword evidence="3" id="KW-0436">Ligase</keyword>
<comment type="similarity">
    <text evidence="2">Belongs to the 2H phosphoesterase superfamily. ThpR family.</text>
</comment>
<comment type="catalytic activity">
    <reaction evidence="2">
        <text>a 3'-end 2',3'-cyclophospho-ribonucleotide-RNA + H2O = a 3'-end 2'-phospho-ribonucleotide-RNA + H(+)</text>
        <dbReference type="Rhea" id="RHEA:11828"/>
        <dbReference type="Rhea" id="RHEA-COMP:10464"/>
        <dbReference type="Rhea" id="RHEA-COMP:17353"/>
        <dbReference type="ChEBI" id="CHEBI:15377"/>
        <dbReference type="ChEBI" id="CHEBI:15378"/>
        <dbReference type="ChEBI" id="CHEBI:83064"/>
        <dbReference type="ChEBI" id="CHEBI:173113"/>
        <dbReference type="EC" id="3.1.4.58"/>
    </reaction>
</comment>
<name>A0A7X0ML73_9SPHN</name>
<dbReference type="Pfam" id="PF13563">
    <property type="entry name" value="2_5_RNA_ligase2"/>
    <property type="match status" value="1"/>
</dbReference>
<dbReference type="InterPro" id="IPR009097">
    <property type="entry name" value="Cyclic_Pdiesterase"/>
</dbReference>
<gene>
    <name evidence="3" type="ORF">F4693_000291</name>
</gene>
<evidence type="ECO:0000313" key="3">
    <source>
        <dbReference type="EMBL" id="MBB6503342.1"/>
    </source>
</evidence>
<dbReference type="EC" id="3.1.4.58" evidence="2"/>
<dbReference type="PANTHER" id="PTHR35561:SF1">
    <property type="entry name" value="RNA 2',3'-CYCLIC PHOSPHODIESTERASE"/>
    <property type="match status" value="1"/>
</dbReference>